<evidence type="ECO:0000313" key="2">
    <source>
        <dbReference type="EMBL" id="TNV82874.1"/>
    </source>
</evidence>
<feature type="compositionally biased region" description="Basic and acidic residues" evidence="1">
    <location>
        <begin position="382"/>
        <end position="394"/>
    </location>
</feature>
<proteinExistence type="predicted"/>
<evidence type="ECO:0000256" key="1">
    <source>
        <dbReference type="SAM" id="MobiDB-lite"/>
    </source>
</evidence>
<name>A0A8J8NYA0_HALGN</name>
<keyword evidence="3" id="KW-1185">Reference proteome</keyword>
<reference evidence="2" key="1">
    <citation type="submission" date="2019-06" db="EMBL/GenBank/DDBJ databases">
        <authorList>
            <person name="Zheng W."/>
        </authorList>
    </citation>
    <scope>NUCLEOTIDE SEQUENCE</scope>
    <source>
        <strain evidence="2">QDHG01</strain>
    </source>
</reference>
<feature type="compositionally biased region" description="Basic residues" evidence="1">
    <location>
        <begin position="410"/>
        <end position="429"/>
    </location>
</feature>
<feature type="compositionally biased region" description="Basic and acidic residues" evidence="1">
    <location>
        <begin position="452"/>
        <end position="467"/>
    </location>
</feature>
<feature type="region of interest" description="Disordered" evidence="1">
    <location>
        <begin position="382"/>
        <end position="500"/>
    </location>
</feature>
<organism evidence="2 3">
    <name type="scientific">Halteria grandinella</name>
    <dbReference type="NCBI Taxonomy" id="5974"/>
    <lineage>
        <taxon>Eukaryota</taxon>
        <taxon>Sar</taxon>
        <taxon>Alveolata</taxon>
        <taxon>Ciliophora</taxon>
        <taxon>Intramacronucleata</taxon>
        <taxon>Spirotrichea</taxon>
        <taxon>Stichotrichia</taxon>
        <taxon>Sporadotrichida</taxon>
        <taxon>Halteriidae</taxon>
        <taxon>Halteria</taxon>
    </lineage>
</organism>
<gene>
    <name evidence="2" type="ORF">FGO68_gene1637</name>
</gene>
<feature type="compositionally biased region" description="Basic and acidic residues" evidence="1">
    <location>
        <begin position="478"/>
        <end position="500"/>
    </location>
</feature>
<accession>A0A8J8NYA0</accession>
<protein>
    <submittedName>
        <fullName evidence="2">Uncharacterized protein</fullName>
    </submittedName>
</protein>
<sequence>MSILGVENIQIQNVPGLSQIQRNLLSKKNQQSPKDILIERLCKAGSQATLMIKNIRSLSTIQAMIASRKIGLLKELILKNEQYLVFRSQQSRAWVAIVRVLGISNEQFLENEASRLKPYYFEEYMGLPFEKLKFYDVEIILKCFVPMKQTEFLLSQLKDERLDDFDKIKLNFIRELTPIDSHLDSTKELLTFMFDKHLPLKGDSLYKWADSKAKLLKQSIFKQPSLCELAQKFDCLSNQQEGLVDVDQGEMVEQESTAGSPPQTCGDKKLNEDPQSIQGDQPLCGGEVLVYPIFQNLISGEKVDELKEVPVEQHHQPSDTNTDEDHHSNTLNTDFKTIEENRPISVPQNQEFLQLQAESKINPARNHGQTLDDLIKKEKTGKEVYTRDKREKKYKEKKRHRYESRERSRSSHKHKKQRSSRSKSRKRSKRSDSRGKKDLKRSYRSRSKDRKSRKESPSPHSSTHDSYHSSSKHSSHKGHQDSKKQKKTSRERDERVQRKR</sequence>
<feature type="compositionally biased region" description="Basic residues" evidence="1">
    <location>
        <begin position="437"/>
        <end position="451"/>
    </location>
</feature>
<dbReference type="GO" id="GO:0048024">
    <property type="term" value="P:regulation of mRNA splicing, via spliceosome"/>
    <property type="evidence" value="ECO:0007669"/>
    <property type="project" value="TreeGrafter"/>
</dbReference>
<dbReference type="AlphaFoldDB" id="A0A8J8NYA0"/>
<dbReference type="PANTHER" id="PTHR46528">
    <property type="entry name" value="PROTEIN SON"/>
    <property type="match status" value="1"/>
</dbReference>
<evidence type="ECO:0000313" key="3">
    <source>
        <dbReference type="Proteomes" id="UP000785679"/>
    </source>
</evidence>
<dbReference type="EMBL" id="RRYP01004420">
    <property type="protein sequence ID" value="TNV82874.1"/>
    <property type="molecule type" value="Genomic_DNA"/>
</dbReference>
<feature type="compositionally biased region" description="Polar residues" evidence="1">
    <location>
        <begin position="254"/>
        <end position="263"/>
    </location>
</feature>
<dbReference type="GO" id="GO:0051726">
    <property type="term" value="P:regulation of cell cycle"/>
    <property type="evidence" value="ECO:0007669"/>
    <property type="project" value="InterPro"/>
</dbReference>
<dbReference type="GO" id="GO:0003723">
    <property type="term" value="F:RNA binding"/>
    <property type="evidence" value="ECO:0007669"/>
    <property type="project" value="InterPro"/>
</dbReference>
<dbReference type="InterPro" id="IPR032922">
    <property type="entry name" value="SON"/>
</dbReference>
<feature type="compositionally biased region" description="Basic and acidic residues" evidence="1">
    <location>
        <begin position="311"/>
        <end position="328"/>
    </location>
</feature>
<comment type="caution">
    <text evidence="2">The sequence shown here is derived from an EMBL/GenBank/DDBJ whole genome shotgun (WGS) entry which is preliminary data.</text>
</comment>
<dbReference type="Proteomes" id="UP000785679">
    <property type="component" value="Unassembled WGS sequence"/>
</dbReference>
<dbReference type="PANTHER" id="PTHR46528:SF1">
    <property type="entry name" value="PROTEIN SON"/>
    <property type="match status" value="1"/>
</dbReference>
<feature type="region of interest" description="Disordered" evidence="1">
    <location>
        <begin position="251"/>
        <end position="281"/>
    </location>
</feature>
<feature type="region of interest" description="Disordered" evidence="1">
    <location>
        <begin position="311"/>
        <end position="330"/>
    </location>
</feature>